<reference evidence="5" key="1">
    <citation type="journal article" date="2014" name="Int. J. Syst. Evol. Microbiol.">
        <title>Complete genome sequence of Corynebacterium casei LMG S-19264T (=DSM 44701T), isolated from a smear-ripened cheese.</title>
        <authorList>
            <consortium name="US DOE Joint Genome Institute (JGI-PGF)"/>
            <person name="Walter F."/>
            <person name="Albersmeier A."/>
            <person name="Kalinowski J."/>
            <person name="Ruckert C."/>
        </authorList>
    </citation>
    <scope>NUCLEOTIDE SEQUENCE</scope>
    <source>
        <strain evidence="5">KCTC 32182</strain>
    </source>
</reference>
<accession>A0A918U815</accession>
<sequence length="355" mass="39450">MSLPLFAQSVLFINPGRSDEAFWVAASRAMKSAAASLGVSLEVIYAERDHVRTREIARNIIARPPSRRPEYVVLTNDYGTAPELLRAFDGSGIKTFLAYSGIDAPADRILTGRPRERYPDWLGSLEPDSEAAGYLTAKALFAQARAGHAAAIDGRLHLLAIGGDRSTPTSVSRNRGMRRAVVEAGDVTLEQEVYADWKRDKAAEKSDWLYRRYPRARLVWAGNDMMAFGAMKSWKNRGGTPGKDGFFSAVNTSDEAMRAVTQGQLAALAGGHFLAGAWSLVMLYDYAHGKDFRDEGLELERPMFMVFSAADAERYLARFGQGDFSRVDFRRFSRVLNPKRRHYAFGLRQLLDGHG</sequence>
<comment type="similarity">
    <text evidence="2">Belongs to the bacterial solute-binding protein 2 family.</text>
</comment>
<dbReference type="Proteomes" id="UP000645257">
    <property type="component" value="Unassembled WGS sequence"/>
</dbReference>
<dbReference type="EMBL" id="BMYX01000002">
    <property type="protein sequence ID" value="GGY06984.1"/>
    <property type="molecule type" value="Genomic_DNA"/>
</dbReference>
<dbReference type="Pfam" id="PF13407">
    <property type="entry name" value="Peripla_BP_4"/>
    <property type="match status" value="1"/>
</dbReference>
<comment type="subcellular location">
    <subcellularLocation>
        <location evidence="1">Cell envelope</location>
    </subcellularLocation>
</comment>
<dbReference type="PANTHER" id="PTHR46847:SF2">
    <property type="entry name" value="ABC TRANSPORTER SUGAR-BINDING PROTEIN"/>
    <property type="match status" value="1"/>
</dbReference>
<keyword evidence="3" id="KW-0732">Signal</keyword>
<gene>
    <name evidence="5" type="ORF">GCM10011289_06950</name>
</gene>
<dbReference type="CDD" id="cd06324">
    <property type="entry name" value="PBP1_ABC_sugar_binding-like"/>
    <property type="match status" value="1"/>
</dbReference>
<evidence type="ECO:0000313" key="5">
    <source>
        <dbReference type="EMBL" id="GGY06984.1"/>
    </source>
</evidence>
<evidence type="ECO:0000313" key="6">
    <source>
        <dbReference type="Proteomes" id="UP000645257"/>
    </source>
</evidence>
<proteinExistence type="inferred from homology"/>
<dbReference type="SUPFAM" id="SSF53822">
    <property type="entry name" value="Periplasmic binding protein-like I"/>
    <property type="match status" value="1"/>
</dbReference>
<name>A0A918U815_9NEIS</name>
<dbReference type="Gene3D" id="3.40.50.2300">
    <property type="match status" value="2"/>
</dbReference>
<organism evidence="5 6">
    <name type="scientific">Paludibacterium paludis</name>
    <dbReference type="NCBI Taxonomy" id="1225769"/>
    <lineage>
        <taxon>Bacteria</taxon>
        <taxon>Pseudomonadati</taxon>
        <taxon>Pseudomonadota</taxon>
        <taxon>Betaproteobacteria</taxon>
        <taxon>Neisseriales</taxon>
        <taxon>Chromobacteriaceae</taxon>
        <taxon>Paludibacterium</taxon>
    </lineage>
</organism>
<dbReference type="AlphaFoldDB" id="A0A918U815"/>
<reference evidence="5" key="2">
    <citation type="submission" date="2020-09" db="EMBL/GenBank/DDBJ databases">
        <authorList>
            <person name="Sun Q."/>
            <person name="Kim S."/>
        </authorList>
    </citation>
    <scope>NUCLEOTIDE SEQUENCE</scope>
    <source>
        <strain evidence="5">KCTC 32182</strain>
    </source>
</reference>
<dbReference type="InterPro" id="IPR025997">
    <property type="entry name" value="SBP_2_dom"/>
</dbReference>
<dbReference type="PANTHER" id="PTHR46847">
    <property type="entry name" value="D-ALLOSE-BINDING PERIPLASMIC PROTEIN-RELATED"/>
    <property type="match status" value="1"/>
</dbReference>
<keyword evidence="6" id="KW-1185">Reference proteome</keyword>
<evidence type="ECO:0000256" key="3">
    <source>
        <dbReference type="ARBA" id="ARBA00022729"/>
    </source>
</evidence>
<dbReference type="GO" id="GO:0030313">
    <property type="term" value="C:cell envelope"/>
    <property type="evidence" value="ECO:0007669"/>
    <property type="project" value="UniProtKB-SubCell"/>
</dbReference>
<evidence type="ECO:0000256" key="2">
    <source>
        <dbReference type="ARBA" id="ARBA00007639"/>
    </source>
</evidence>
<dbReference type="GO" id="GO:0030246">
    <property type="term" value="F:carbohydrate binding"/>
    <property type="evidence" value="ECO:0007669"/>
    <property type="project" value="UniProtKB-ARBA"/>
</dbReference>
<evidence type="ECO:0000259" key="4">
    <source>
        <dbReference type="Pfam" id="PF13407"/>
    </source>
</evidence>
<dbReference type="InterPro" id="IPR028082">
    <property type="entry name" value="Peripla_BP_I"/>
</dbReference>
<comment type="caution">
    <text evidence="5">The sequence shown here is derived from an EMBL/GenBank/DDBJ whole genome shotgun (WGS) entry which is preliminary data.</text>
</comment>
<protein>
    <submittedName>
        <fullName evidence="5">Sugar ABC transporter substrate-binding protein</fullName>
    </submittedName>
</protein>
<evidence type="ECO:0000256" key="1">
    <source>
        <dbReference type="ARBA" id="ARBA00004196"/>
    </source>
</evidence>
<feature type="domain" description="Periplasmic binding protein" evidence="4">
    <location>
        <begin position="11"/>
        <end position="290"/>
    </location>
</feature>